<reference evidence="1" key="1">
    <citation type="submission" date="2021-06" db="EMBL/GenBank/DDBJ databases">
        <authorList>
            <person name="Kallberg Y."/>
            <person name="Tangrot J."/>
            <person name="Rosling A."/>
        </authorList>
    </citation>
    <scope>NUCLEOTIDE SEQUENCE</scope>
    <source>
        <strain evidence="1">IN212</strain>
    </source>
</reference>
<protein>
    <submittedName>
        <fullName evidence="1">18924_t:CDS:1</fullName>
    </submittedName>
</protein>
<dbReference type="AlphaFoldDB" id="A0A9N8Z4A3"/>
<feature type="non-terminal residue" evidence="1">
    <location>
        <position position="1"/>
    </location>
</feature>
<dbReference type="EMBL" id="CAJVPZ010000759">
    <property type="protein sequence ID" value="CAG8475463.1"/>
    <property type="molecule type" value="Genomic_DNA"/>
</dbReference>
<proteinExistence type="predicted"/>
<evidence type="ECO:0000313" key="1">
    <source>
        <dbReference type="EMBL" id="CAG8475463.1"/>
    </source>
</evidence>
<dbReference type="Proteomes" id="UP000789396">
    <property type="component" value="Unassembled WGS sequence"/>
</dbReference>
<organism evidence="1 2">
    <name type="scientific">Racocetra fulgida</name>
    <dbReference type="NCBI Taxonomy" id="60492"/>
    <lineage>
        <taxon>Eukaryota</taxon>
        <taxon>Fungi</taxon>
        <taxon>Fungi incertae sedis</taxon>
        <taxon>Mucoromycota</taxon>
        <taxon>Glomeromycotina</taxon>
        <taxon>Glomeromycetes</taxon>
        <taxon>Diversisporales</taxon>
        <taxon>Gigasporaceae</taxon>
        <taxon>Racocetra</taxon>
    </lineage>
</organism>
<evidence type="ECO:0000313" key="2">
    <source>
        <dbReference type="Proteomes" id="UP000789396"/>
    </source>
</evidence>
<gene>
    <name evidence="1" type="ORF">RFULGI_LOCUS1301</name>
</gene>
<accession>A0A9N8Z4A3</accession>
<comment type="caution">
    <text evidence="1">The sequence shown here is derived from an EMBL/GenBank/DDBJ whole genome shotgun (WGS) entry which is preliminary data.</text>
</comment>
<name>A0A9N8Z4A3_9GLOM</name>
<sequence>NNDEFENVKTKDLSKSKNKLENVKTENLSKSNDEFKNIKLKIYQKVIMNLKIINTSTKETFKIDKVEN</sequence>
<keyword evidence="2" id="KW-1185">Reference proteome</keyword>